<dbReference type="Gene3D" id="1.20.1280.50">
    <property type="match status" value="1"/>
</dbReference>
<dbReference type="Pfam" id="PF19270">
    <property type="entry name" value="FBO_C"/>
    <property type="match status" value="1"/>
</dbReference>
<organism evidence="4 5">
    <name type="scientific">Kwoniella newhampshirensis</name>
    <dbReference type="NCBI Taxonomy" id="1651941"/>
    <lineage>
        <taxon>Eukaryota</taxon>
        <taxon>Fungi</taxon>
        <taxon>Dikarya</taxon>
        <taxon>Basidiomycota</taxon>
        <taxon>Agaricomycotina</taxon>
        <taxon>Tremellomycetes</taxon>
        <taxon>Tremellales</taxon>
        <taxon>Cryptococcaceae</taxon>
        <taxon>Kwoniella</taxon>
    </lineage>
</organism>
<dbReference type="SUPFAM" id="SSF81383">
    <property type="entry name" value="F-box domain"/>
    <property type="match status" value="1"/>
</dbReference>
<comment type="caution">
    <text evidence="4">The sequence shown here is derived from an EMBL/GenBank/DDBJ whole genome shotgun (WGS) entry which is preliminary data.</text>
</comment>
<evidence type="ECO:0000313" key="4">
    <source>
        <dbReference type="EMBL" id="KAK8864651.1"/>
    </source>
</evidence>
<accession>A0AAW0Z3F8</accession>
<dbReference type="PANTHER" id="PTHR12874">
    <property type="entry name" value="F-BOX ONLY PROTEIN 48-RELATED"/>
    <property type="match status" value="1"/>
</dbReference>
<evidence type="ECO:0000256" key="2">
    <source>
        <dbReference type="SAM" id="MobiDB-lite"/>
    </source>
</evidence>
<dbReference type="PANTHER" id="PTHR12874:SF9">
    <property type="entry name" value="F-BOX ONLY PROTEIN 48"/>
    <property type="match status" value="1"/>
</dbReference>
<dbReference type="PROSITE" id="PS50181">
    <property type="entry name" value="FBOX"/>
    <property type="match status" value="1"/>
</dbReference>
<keyword evidence="1" id="KW-0833">Ubl conjugation pathway</keyword>
<evidence type="ECO:0000313" key="5">
    <source>
        <dbReference type="Proteomes" id="UP001388673"/>
    </source>
</evidence>
<dbReference type="InterPro" id="IPR036047">
    <property type="entry name" value="F-box-like_dom_sf"/>
</dbReference>
<dbReference type="GeneID" id="92179160"/>
<feature type="region of interest" description="Disordered" evidence="2">
    <location>
        <begin position="1"/>
        <end position="190"/>
    </location>
</feature>
<dbReference type="KEGG" id="kne:92179160"/>
<dbReference type="AlphaFoldDB" id="A0AAW0Z3F8"/>
<dbReference type="GO" id="GO:0031146">
    <property type="term" value="P:SCF-dependent proteasomal ubiquitin-dependent protein catabolic process"/>
    <property type="evidence" value="ECO:0007669"/>
    <property type="project" value="TreeGrafter"/>
</dbReference>
<reference evidence="4 5" key="1">
    <citation type="journal article" date="2024" name="bioRxiv">
        <title>Comparative genomics of Cryptococcus and Kwoniella reveals pathogenesis evolution and contrasting karyotype dynamics via intercentromeric recombination or chromosome fusion.</title>
        <authorList>
            <person name="Coelho M.A."/>
            <person name="David-Palma M."/>
            <person name="Shea T."/>
            <person name="Bowers K."/>
            <person name="McGinley-Smith S."/>
            <person name="Mohammad A.W."/>
            <person name="Gnirke A."/>
            <person name="Yurkov A.M."/>
            <person name="Nowrousian M."/>
            <person name="Sun S."/>
            <person name="Cuomo C.A."/>
            <person name="Heitman J."/>
        </authorList>
    </citation>
    <scope>NUCLEOTIDE SEQUENCE [LARGE SCALE GENOMIC DNA]</scope>
    <source>
        <strain evidence="4 5">CBS 13917</strain>
    </source>
</reference>
<proteinExistence type="predicted"/>
<protein>
    <recommendedName>
        <fullName evidence="3">F-box domain-containing protein</fullName>
    </recommendedName>
</protein>
<evidence type="ECO:0000256" key="1">
    <source>
        <dbReference type="ARBA" id="ARBA00022786"/>
    </source>
</evidence>
<dbReference type="GO" id="GO:0005737">
    <property type="term" value="C:cytoplasm"/>
    <property type="evidence" value="ECO:0007669"/>
    <property type="project" value="TreeGrafter"/>
</dbReference>
<feature type="compositionally biased region" description="Basic and acidic residues" evidence="2">
    <location>
        <begin position="57"/>
        <end position="76"/>
    </location>
</feature>
<feature type="compositionally biased region" description="Low complexity" evidence="2">
    <location>
        <begin position="167"/>
        <end position="179"/>
    </location>
</feature>
<dbReference type="Pfam" id="PF00646">
    <property type="entry name" value="F-box"/>
    <property type="match status" value="1"/>
</dbReference>
<feature type="domain" description="F-box" evidence="3">
    <location>
        <begin position="344"/>
        <end position="390"/>
    </location>
</feature>
<feature type="compositionally biased region" description="Basic and acidic residues" evidence="2">
    <location>
        <begin position="100"/>
        <end position="111"/>
    </location>
</feature>
<evidence type="ECO:0000259" key="3">
    <source>
        <dbReference type="PROSITE" id="PS50181"/>
    </source>
</evidence>
<feature type="compositionally biased region" description="Gly residues" evidence="2">
    <location>
        <begin position="35"/>
        <end position="47"/>
    </location>
</feature>
<dbReference type="InterPro" id="IPR001810">
    <property type="entry name" value="F-box_dom"/>
</dbReference>
<feature type="compositionally biased region" description="Low complexity" evidence="2">
    <location>
        <begin position="256"/>
        <end position="266"/>
    </location>
</feature>
<name>A0AAW0Z3F8_9TREE</name>
<feature type="compositionally biased region" description="Pro residues" evidence="2">
    <location>
        <begin position="508"/>
        <end position="518"/>
    </location>
</feature>
<feature type="region of interest" description="Disordered" evidence="2">
    <location>
        <begin position="238"/>
        <end position="273"/>
    </location>
</feature>
<gene>
    <name evidence="4" type="ORF">IAR55_001901</name>
</gene>
<feature type="region of interest" description="Disordered" evidence="2">
    <location>
        <begin position="504"/>
        <end position="524"/>
    </location>
</feature>
<dbReference type="GO" id="GO:0019005">
    <property type="term" value="C:SCF ubiquitin ligase complex"/>
    <property type="evidence" value="ECO:0007669"/>
    <property type="project" value="TreeGrafter"/>
</dbReference>
<keyword evidence="5" id="KW-1185">Reference proteome</keyword>
<dbReference type="InterPro" id="IPR045464">
    <property type="entry name" value="Hrt3/FBXO9_C"/>
</dbReference>
<feature type="compositionally biased region" description="Polar residues" evidence="2">
    <location>
        <begin position="149"/>
        <end position="164"/>
    </location>
</feature>
<feature type="compositionally biased region" description="Low complexity" evidence="2">
    <location>
        <begin position="7"/>
        <end position="20"/>
    </location>
</feature>
<dbReference type="Proteomes" id="UP001388673">
    <property type="component" value="Unassembled WGS sequence"/>
</dbReference>
<sequence length="602" mass="66590">MTGQVASPSSPTSPRSPELPLAELERLHLSSRPNGQGGGANGGGVAGGLQITDEELEQFRARWREEVKSRKGEHGTRSSVRMDGGTGADLRGGVNLGPVRWKEKEKDKEIGVESVSSPNMVETKLPTKSPKNQKQRPLLPPDLDEVNESGPSKSNVSTSGTTMVNVPGPTSTSPTSSKSRQPRISHAGAEKERAVQLYAKAVEHEQSGKLNDALMLYRKAFRMDDDVDRLYARSVAKAAQTRPVDGTGPVNGINETSPSAPTPSSTDIVSPSAPVDVPYSFQRHLQFQPDYVKAAPPLAPTTSIDDQLTTINTLASPSVLTTLLDSLHVPAHSLTFLPADEDLPTPISKLPSELLDPILTHLDVTSIERFASTCWRARYLTHVSNVWRKLALGIYKTPAMVPDGLGVRDLVRRHRGEWRTTFLEEERVRMDGCYIAVCHYIRPGAGDQWVTITHMITYHRFLRFYPDGSVISFLTTEHPSEIVPSLRPTLRGKGLHFGRWRLIRSDAPPSPDDPPYVPTKPNEKRPPARILITDLLEPGVEGPKYEFEMELALRETSRGRWNKLDIIDYRSINLVTGESLALALKHQKPFYFSKVRSYNPPL</sequence>
<dbReference type="RefSeq" id="XP_066804947.1">
    <property type="nucleotide sequence ID" value="XM_066945024.1"/>
</dbReference>
<dbReference type="EMBL" id="JBCAWK010000003">
    <property type="protein sequence ID" value="KAK8864651.1"/>
    <property type="molecule type" value="Genomic_DNA"/>
</dbReference>